<evidence type="ECO:0000313" key="1">
    <source>
        <dbReference type="EMBL" id="OJD13171.1"/>
    </source>
</evidence>
<accession>A0A1J9PZ60</accession>
<gene>
    <name evidence="1" type="ORF">ACJ73_09234</name>
</gene>
<comment type="caution">
    <text evidence="1">The sequence shown here is derived from an EMBL/GenBank/DDBJ whole genome shotgun (WGS) entry which is preliminary data.</text>
</comment>
<keyword evidence="2" id="KW-1185">Reference proteome</keyword>
<dbReference type="VEuPathDB" id="FungiDB:ACJ73_09234"/>
<feature type="non-terminal residue" evidence="1">
    <location>
        <position position="234"/>
    </location>
</feature>
<name>A0A1J9PZ60_9EURO</name>
<dbReference type="AlphaFoldDB" id="A0A1J9PZ60"/>
<organism evidence="1 2">
    <name type="scientific">Blastomyces percursus</name>
    <dbReference type="NCBI Taxonomy" id="1658174"/>
    <lineage>
        <taxon>Eukaryota</taxon>
        <taxon>Fungi</taxon>
        <taxon>Dikarya</taxon>
        <taxon>Ascomycota</taxon>
        <taxon>Pezizomycotina</taxon>
        <taxon>Eurotiomycetes</taxon>
        <taxon>Eurotiomycetidae</taxon>
        <taxon>Onygenales</taxon>
        <taxon>Ajellomycetaceae</taxon>
        <taxon>Blastomyces</taxon>
    </lineage>
</organism>
<protein>
    <submittedName>
        <fullName evidence="1">Uncharacterized protein</fullName>
    </submittedName>
</protein>
<reference evidence="1 2" key="1">
    <citation type="submission" date="2015-08" db="EMBL/GenBank/DDBJ databases">
        <title>Emmonsia species relationships and genome sequence.</title>
        <authorList>
            <person name="Cuomo C.A."/>
            <person name="Schwartz I.S."/>
            <person name="Kenyon C."/>
            <person name="De Hoog G.S."/>
            <person name="Govender N.P."/>
            <person name="Botha A."/>
            <person name="Moreno L."/>
            <person name="De Vries M."/>
            <person name="Munoz J.F."/>
            <person name="Stielow J.B."/>
        </authorList>
    </citation>
    <scope>NUCLEOTIDE SEQUENCE [LARGE SCALE GENOMIC DNA]</scope>
    <source>
        <strain evidence="1 2">EI222</strain>
    </source>
</reference>
<proteinExistence type="predicted"/>
<evidence type="ECO:0000313" key="2">
    <source>
        <dbReference type="Proteomes" id="UP000242791"/>
    </source>
</evidence>
<dbReference type="EMBL" id="LGTZ01002508">
    <property type="protein sequence ID" value="OJD13171.1"/>
    <property type="molecule type" value="Genomic_DNA"/>
</dbReference>
<dbReference type="Proteomes" id="UP000242791">
    <property type="component" value="Unassembled WGS sequence"/>
</dbReference>
<sequence>MLPKAPCPYCGDQITLPNLAKHCDSKKRPRCGKLRAHWHNNTPVGSCPFCDERIPDLRRHVKYQGPQCHALQMLRKDNVHPIPTASASVRLTTSFNYPDLVLFTDDRVDNVFADNVKFLRKLLTRTQLAKPDKWLSLFPGQSTEALIEHEWVQRTIDYTLVFDDMGLHTALEAGLRYPVLIPAESALGQHYPSINDSPRGLSDLTLPQLLDLALWNGHTIDVQDHSAQTIEDFT</sequence>